<comment type="caution">
    <text evidence="5">The sequence shown here is derived from an EMBL/GenBank/DDBJ whole genome shotgun (WGS) entry which is preliminary data.</text>
</comment>
<protein>
    <recommendedName>
        <fullName evidence="4">HTH arsR-type domain-containing protein</fullName>
    </recommendedName>
</protein>
<dbReference type="OrthoDB" id="3808065at2"/>
<dbReference type="PANTHER" id="PTHR43132">
    <property type="entry name" value="ARSENICAL RESISTANCE OPERON REPRESSOR ARSR-RELATED"/>
    <property type="match status" value="1"/>
</dbReference>
<name>A0A561V8U3_9PSEU</name>
<dbReference type="InterPro" id="IPR051011">
    <property type="entry name" value="Metal_resp_trans_reg"/>
</dbReference>
<dbReference type="PANTHER" id="PTHR43132:SF8">
    <property type="entry name" value="HTH-TYPE TRANSCRIPTIONAL REGULATOR KMTR"/>
    <property type="match status" value="1"/>
</dbReference>
<reference evidence="5 6" key="1">
    <citation type="submission" date="2019-06" db="EMBL/GenBank/DDBJ databases">
        <title>Sequencing the genomes of 1000 actinobacteria strains.</title>
        <authorList>
            <person name="Klenk H.-P."/>
        </authorList>
    </citation>
    <scope>NUCLEOTIDE SEQUENCE [LARGE SCALE GENOMIC DNA]</scope>
    <source>
        <strain evidence="5 6">DSM 46699</strain>
    </source>
</reference>
<keyword evidence="2" id="KW-0238">DNA-binding</keyword>
<evidence type="ECO:0000256" key="1">
    <source>
        <dbReference type="ARBA" id="ARBA00023015"/>
    </source>
</evidence>
<evidence type="ECO:0000259" key="4">
    <source>
        <dbReference type="SMART" id="SM00418"/>
    </source>
</evidence>
<feature type="domain" description="HTH arsR-type" evidence="4">
    <location>
        <begin position="253"/>
        <end position="327"/>
    </location>
</feature>
<dbReference type="GO" id="GO:0003700">
    <property type="term" value="F:DNA-binding transcription factor activity"/>
    <property type="evidence" value="ECO:0007669"/>
    <property type="project" value="InterPro"/>
</dbReference>
<dbReference type="AlphaFoldDB" id="A0A561V8U3"/>
<dbReference type="Proteomes" id="UP000316184">
    <property type="component" value="Unassembled WGS sequence"/>
</dbReference>
<evidence type="ECO:0000256" key="2">
    <source>
        <dbReference type="ARBA" id="ARBA00023125"/>
    </source>
</evidence>
<proteinExistence type="predicted"/>
<dbReference type="CDD" id="cd00090">
    <property type="entry name" value="HTH_ARSR"/>
    <property type="match status" value="1"/>
</dbReference>
<dbReference type="GO" id="GO:0003677">
    <property type="term" value="F:DNA binding"/>
    <property type="evidence" value="ECO:0007669"/>
    <property type="project" value="UniProtKB-KW"/>
</dbReference>
<dbReference type="SUPFAM" id="SSF46785">
    <property type="entry name" value="Winged helix' DNA-binding domain"/>
    <property type="match status" value="1"/>
</dbReference>
<keyword evidence="6" id="KW-1185">Reference proteome</keyword>
<keyword evidence="1" id="KW-0805">Transcription regulation</keyword>
<evidence type="ECO:0000313" key="5">
    <source>
        <dbReference type="EMBL" id="TWG08032.1"/>
    </source>
</evidence>
<dbReference type="InterPro" id="IPR001845">
    <property type="entry name" value="HTH_ArsR_DNA-bd_dom"/>
</dbReference>
<dbReference type="Gene3D" id="1.10.10.10">
    <property type="entry name" value="Winged helix-like DNA-binding domain superfamily/Winged helix DNA-binding domain"/>
    <property type="match status" value="1"/>
</dbReference>
<dbReference type="RefSeq" id="WP_145736531.1">
    <property type="nucleotide sequence ID" value="NZ_VIWX01000001.1"/>
</dbReference>
<sequence>MTLRLVFNRDDLARVRLVESPDPMWELVLSSHLAREQRVPPHYLPWRRRAGQRAGSSEQARDWLRMLFTLVPPQGGFPDFLTPAPTTTHHEEGCERIACTARSRLQSDLGAVFADRDVPTWVRSLADGDRDSLHSLVRAVRGAHDALVAPQWHQIRRTVAADRASRLDALARGGVHELLAGTPTVTGWDGTVLQTAYPSTRTVDLAGRGLTLVPSYFCVGTPVTWIDPELPPVLIYPASPVPEPGERRFASPRLVALLGRTRAECLVALSTARTTSDLAASLDTSVGTASKQAAVLRESGLISSDRRGGAVLHSLTDLGAAFLTADQTGVRP</sequence>
<dbReference type="InterPro" id="IPR011991">
    <property type="entry name" value="ArsR-like_HTH"/>
</dbReference>
<evidence type="ECO:0000313" key="6">
    <source>
        <dbReference type="Proteomes" id="UP000316184"/>
    </source>
</evidence>
<accession>A0A561V8U3</accession>
<organism evidence="5 6">
    <name type="scientific">Saccharopolyspora dendranthemae</name>
    <dbReference type="NCBI Taxonomy" id="1181886"/>
    <lineage>
        <taxon>Bacteria</taxon>
        <taxon>Bacillati</taxon>
        <taxon>Actinomycetota</taxon>
        <taxon>Actinomycetes</taxon>
        <taxon>Pseudonocardiales</taxon>
        <taxon>Pseudonocardiaceae</taxon>
        <taxon>Saccharopolyspora</taxon>
    </lineage>
</organism>
<dbReference type="EMBL" id="VIWX01000001">
    <property type="protein sequence ID" value="TWG08032.1"/>
    <property type="molecule type" value="Genomic_DNA"/>
</dbReference>
<evidence type="ECO:0000256" key="3">
    <source>
        <dbReference type="ARBA" id="ARBA00023163"/>
    </source>
</evidence>
<dbReference type="SMART" id="SM00418">
    <property type="entry name" value="HTH_ARSR"/>
    <property type="match status" value="1"/>
</dbReference>
<dbReference type="InterPro" id="IPR036390">
    <property type="entry name" value="WH_DNA-bd_sf"/>
</dbReference>
<gene>
    <name evidence="5" type="ORF">FHU35_11651</name>
</gene>
<dbReference type="InterPro" id="IPR036388">
    <property type="entry name" value="WH-like_DNA-bd_sf"/>
</dbReference>
<keyword evidence="3" id="KW-0804">Transcription</keyword>